<dbReference type="EMBL" id="JAUIQD010000004">
    <property type="protein sequence ID" value="KAK3352241.1"/>
    <property type="molecule type" value="Genomic_DNA"/>
</dbReference>
<dbReference type="PRINTS" id="PR00792">
    <property type="entry name" value="PEPSIN"/>
</dbReference>
<evidence type="ECO:0000256" key="4">
    <source>
        <dbReference type="ARBA" id="ARBA00015832"/>
    </source>
</evidence>
<dbReference type="PROSITE" id="PS51767">
    <property type="entry name" value="PEPTIDASE_A1"/>
    <property type="match status" value="1"/>
</dbReference>
<keyword evidence="9 17" id="KW-0378">Hydrolase</keyword>
<dbReference type="InterPro" id="IPR034163">
    <property type="entry name" value="Aspergillopepsin-like_cat_dom"/>
</dbReference>
<reference evidence="23" key="1">
    <citation type="journal article" date="2023" name="Mol. Phylogenet. Evol.">
        <title>Genome-scale phylogeny and comparative genomics of the fungal order Sordariales.</title>
        <authorList>
            <person name="Hensen N."/>
            <person name="Bonometti L."/>
            <person name="Westerberg I."/>
            <person name="Brannstrom I.O."/>
            <person name="Guillou S."/>
            <person name="Cros-Aarteil S."/>
            <person name="Calhoun S."/>
            <person name="Haridas S."/>
            <person name="Kuo A."/>
            <person name="Mondo S."/>
            <person name="Pangilinan J."/>
            <person name="Riley R."/>
            <person name="LaButti K."/>
            <person name="Andreopoulos B."/>
            <person name="Lipzen A."/>
            <person name="Chen C."/>
            <person name="Yan M."/>
            <person name="Daum C."/>
            <person name="Ng V."/>
            <person name="Clum A."/>
            <person name="Steindorff A."/>
            <person name="Ohm R.A."/>
            <person name="Martin F."/>
            <person name="Silar P."/>
            <person name="Natvig D.O."/>
            <person name="Lalanne C."/>
            <person name="Gautier V."/>
            <person name="Ament-Velasquez S.L."/>
            <person name="Kruys A."/>
            <person name="Hutchinson M.I."/>
            <person name="Powell A.J."/>
            <person name="Barry K."/>
            <person name="Miller A.N."/>
            <person name="Grigoriev I.V."/>
            <person name="Debuchy R."/>
            <person name="Gladieux P."/>
            <person name="Hiltunen Thoren M."/>
            <person name="Johannesson H."/>
        </authorList>
    </citation>
    <scope>NUCLEOTIDE SEQUENCE</scope>
    <source>
        <strain evidence="23">CBS 955.72</strain>
    </source>
</reference>
<evidence type="ECO:0000256" key="16">
    <source>
        <dbReference type="PIRSR" id="PIRSR601461-1"/>
    </source>
</evidence>
<feature type="active site" evidence="16">
    <location>
        <position position="292"/>
    </location>
</feature>
<feature type="active site" evidence="16">
    <location>
        <position position="108"/>
    </location>
</feature>
<dbReference type="PANTHER" id="PTHR31961:SF3">
    <property type="entry name" value="SENSITIVE TO HIGH EXPRESSION PROTEIN 9, MITOCHONDRIAL"/>
    <property type="match status" value="1"/>
</dbReference>
<evidence type="ECO:0000256" key="13">
    <source>
        <dbReference type="ARBA" id="ARBA00023128"/>
    </source>
</evidence>
<evidence type="ECO:0000313" key="23">
    <source>
        <dbReference type="EMBL" id="KAK3352241.1"/>
    </source>
</evidence>
<keyword evidence="14 20" id="KW-0472">Membrane</keyword>
<protein>
    <recommendedName>
        <fullName evidence="4">Sensitive to high expression protein 9 homolog, mitochondrial</fullName>
    </recommendedName>
</protein>
<dbReference type="AlphaFoldDB" id="A0AAJ0HGI4"/>
<feature type="coiled-coil region" evidence="18">
    <location>
        <begin position="626"/>
        <end position="653"/>
    </location>
</feature>
<evidence type="ECO:0000313" key="24">
    <source>
        <dbReference type="Proteomes" id="UP001275084"/>
    </source>
</evidence>
<keyword evidence="7 17" id="KW-0064">Aspartyl protease</keyword>
<evidence type="ECO:0000256" key="6">
    <source>
        <dbReference type="ARBA" id="ARBA00022692"/>
    </source>
</evidence>
<evidence type="ECO:0000256" key="8">
    <source>
        <dbReference type="ARBA" id="ARBA00022792"/>
    </source>
</evidence>
<evidence type="ECO:0000256" key="11">
    <source>
        <dbReference type="ARBA" id="ARBA00022989"/>
    </source>
</evidence>
<keyword evidence="6 20" id="KW-0812">Transmembrane</keyword>
<evidence type="ECO:0000256" key="12">
    <source>
        <dbReference type="ARBA" id="ARBA00023054"/>
    </source>
</evidence>
<evidence type="ECO:0000256" key="21">
    <source>
        <dbReference type="SAM" id="SignalP"/>
    </source>
</evidence>
<keyword evidence="5 17" id="KW-0645">Protease</keyword>
<keyword evidence="13" id="KW-0496">Mitochondrion</keyword>
<keyword evidence="8" id="KW-0999">Mitochondrion inner membrane</keyword>
<keyword evidence="12 18" id="KW-0175">Coiled coil</keyword>
<dbReference type="PROSITE" id="PS00141">
    <property type="entry name" value="ASP_PROTEASE"/>
    <property type="match status" value="1"/>
</dbReference>
<comment type="subcellular location">
    <subcellularLocation>
        <location evidence="1">Mitochondrion inner membrane</location>
    </subcellularLocation>
</comment>
<comment type="caution">
    <text evidence="23">The sequence shown here is derived from an EMBL/GenBank/DDBJ whole genome shotgun (WGS) entry which is preliminary data.</text>
</comment>
<dbReference type="CDD" id="cd06097">
    <property type="entry name" value="Aspergillopepsin_like"/>
    <property type="match status" value="1"/>
</dbReference>
<evidence type="ECO:0000256" key="15">
    <source>
        <dbReference type="ARBA" id="ARBA00024807"/>
    </source>
</evidence>
<dbReference type="GO" id="GO:0007007">
    <property type="term" value="P:inner mitochondrial membrane organization"/>
    <property type="evidence" value="ECO:0007669"/>
    <property type="project" value="TreeGrafter"/>
</dbReference>
<comment type="function">
    <text evidence="15">Required for the maintenance of the structure of the mitochondrial inner membrane. Involved in mitochondrial morphology. Causes growth arrest when highly overexpressed.</text>
</comment>
<dbReference type="InterPro" id="IPR001461">
    <property type="entry name" value="Aspartic_peptidase_A1"/>
</dbReference>
<feature type="chain" id="PRO_5042525886" description="Sensitive to high expression protein 9 homolog, mitochondrial" evidence="21">
    <location>
        <begin position="22"/>
        <end position="836"/>
    </location>
</feature>
<evidence type="ECO:0000259" key="22">
    <source>
        <dbReference type="PROSITE" id="PS51767"/>
    </source>
</evidence>
<keyword evidence="24" id="KW-1185">Reference proteome</keyword>
<dbReference type="InterPro" id="IPR021109">
    <property type="entry name" value="Peptidase_aspartic_dom_sf"/>
</dbReference>
<evidence type="ECO:0000256" key="18">
    <source>
        <dbReference type="SAM" id="Coils"/>
    </source>
</evidence>
<evidence type="ECO:0000256" key="19">
    <source>
        <dbReference type="SAM" id="MobiDB-lite"/>
    </source>
</evidence>
<evidence type="ECO:0000256" key="3">
    <source>
        <dbReference type="ARBA" id="ARBA00007472"/>
    </source>
</evidence>
<feature type="transmembrane region" description="Helical" evidence="20">
    <location>
        <begin position="678"/>
        <end position="698"/>
    </location>
</feature>
<evidence type="ECO:0000256" key="1">
    <source>
        <dbReference type="ARBA" id="ARBA00004273"/>
    </source>
</evidence>
<gene>
    <name evidence="23" type="ORF">B0T25DRAFT_517558</name>
</gene>
<name>A0AAJ0HGI4_9PEZI</name>
<keyword evidence="11 20" id="KW-1133">Transmembrane helix</keyword>
<evidence type="ECO:0000256" key="14">
    <source>
        <dbReference type="ARBA" id="ARBA00023136"/>
    </source>
</evidence>
<feature type="region of interest" description="Disordered" evidence="19">
    <location>
        <begin position="473"/>
        <end position="523"/>
    </location>
</feature>
<feature type="domain" description="Peptidase A1" evidence="22">
    <location>
        <begin position="90"/>
        <end position="399"/>
    </location>
</feature>
<reference evidence="23" key="2">
    <citation type="submission" date="2023-06" db="EMBL/GenBank/DDBJ databases">
        <authorList>
            <consortium name="Lawrence Berkeley National Laboratory"/>
            <person name="Haridas S."/>
            <person name="Hensen N."/>
            <person name="Bonometti L."/>
            <person name="Westerberg I."/>
            <person name="Brannstrom I.O."/>
            <person name="Guillou S."/>
            <person name="Cros-Aarteil S."/>
            <person name="Calhoun S."/>
            <person name="Kuo A."/>
            <person name="Mondo S."/>
            <person name="Pangilinan J."/>
            <person name="Riley R."/>
            <person name="Labutti K."/>
            <person name="Andreopoulos B."/>
            <person name="Lipzen A."/>
            <person name="Chen C."/>
            <person name="Yanf M."/>
            <person name="Daum C."/>
            <person name="Ng V."/>
            <person name="Clum A."/>
            <person name="Steindorff A."/>
            <person name="Ohm R."/>
            <person name="Martin F."/>
            <person name="Silar P."/>
            <person name="Natvig D."/>
            <person name="Lalanne C."/>
            <person name="Gautier V."/>
            <person name="Ament-Velasquez S.L."/>
            <person name="Kruys A."/>
            <person name="Hutchinson M.I."/>
            <person name="Powell A.J."/>
            <person name="Barry K."/>
            <person name="Miller A.N."/>
            <person name="Grigoriev I.V."/>
            <person name="Debuchy R."/>
            <person name="Gladieux P."/>
            <person name="Thoren M.H."/>
            <person name="Johannesson H."/>
        </authorList>
    </citation>
    <scope>NUCLEOTIDE SEQUENCE</scope>
    <source>
        <strain evidence="23">CBS 955.72</strain>
    </source>
</reference>
<dbReference type="Pfam" id="PF00026">
    <property type="entry name" value="Asp"/>
    <property type="match status" value="1"/>
</dbReference>
<keyword evidence="10" id="KW-0809">Transit peptide</keyword>
<dbReference type="PANTHER" id="PTHR31961">
    <property type="entry name" value="SENSITIVE TO HIGH EXPRESSION PROTEIN 9, MITOCHONDRIAL"/>
    <property type="match status" value="1"/>
</dbReference>
<dbReference type="InterPro" id="IPR008839">
    <property type="entry name" value="MDM33_fungi"/>
</dbReference>
<feature type="signal peptide" evidence="21">
    <location>
        <begin position="1"/>
        <end position="21"/>
    </location>
</feature>
<feature type="coiled-coil region" evidence="18">
    <location>
        <begin position="559"/>
        <end position="593"/>
    </location>
</feature>
<evidence type="ECO:0000256" key="10">
    <source>
        <dbReference type="ARBA" id="ARBA00022946"/>
    </source>
</evidence>
<keyword evidence="21" id="KW-0732">Signal</keyword>
<evidence type="ECO:0000256" key="5">
    <source>
        <dbReference type="ARBA" id="ARBA00022670"/>
    </source>
</evidence>
<evidence type="ECO:0000256" key="2">
    <source>
        <dbReference type="ARBA" id="ARBA00007447"/>
    </source>
</evidence>
<comment type="similarity">
    <text evidence="3">Belongs to the SHE9 family.</text>
</comment>
<feature type="transmembrane region" description="Helical" evidence="20">
    <location>
        <begin position="808"/>
        <end position="831"/>
    </location>
</feature>
<dbReference type="GO" id="GO:0004190">
    <property type="term" value="F:aspartic-type endopeptidase activity"/>
    <property type="evidence" value="ECO:0007669"/>
    <property type="project" value="UniProtKB-KW"/>
</dbReference>
<dbReference type="InterPro" id="IPR001969">
    <property type="entry name" value="Aspartic_peptidase_AS"/>
</dbReference>
<dbReference type="SUPFAM" id="SSF50630">
    <property type="entry name" value="Acid proteases"/>
    <property type="match status" value="1"/>
</dbReference>
<evidence type="ECO:0000256" key="20">
    <source>
        <dbReference type="SAM" id="Phobius"/>
    </source>
</evidence>
<feature type="compositionally biased region" description="Polar residues" evidence="19">
    <location>
        <begin position="482"/>
        <end position="498"/>
    </location>
</feature>
<accession>A0AAJ0HGI4</accession>
<evidence type="ECO:0000256" key="7">
    <source>
        <dbReference type="ARBA" id="ARBA00022750"/>
    </source>
</evidence>
<comment type="similarity">
    <text evidence="2 17">Belongs to the peptidase A1 family.</text>
</comment>
<evidence type="ECO:0000256" key="9">
    <source>
        <dbReference type="ARBA" id="ARBA00022801"/>
    </source>
</evidence>
<dbReference type="InterPro" id="IPR033121">
    <property type="entry name" value="PEPTIDASE_A1"/>
</dbReference>
<dbReference type="Proteomes" id="UP001275084">
    <property type="component" value="Unassembled WGS sequence"/>
</dbReference>
<organism evidence="23 24">
    <name type="scientific">Lasiosphaeria hispida</name>
    <dbReference type="NCBI Taxonomy" id="260671"/>
    <lineage>
        <taxon>Eukaryota</taxon>
        <taxon>Fungi</taxon>
        <taxon>Dikarya</taxon>
        <taxon>Ascomycota</taxon>
        <taxon>Pezizomycotina</taxon>
        <taxon>Sordariomycetes</taxon>
        <taxon>Sordariomycetidae</taxon>
        <taxon>Sordariales</taxon>
        <taxon>Lasiosphaeriaceae</taxon>
        <taxon>Lasiosphaeria</taxon>
    </lineage>
</organism>
<sequence>MACFEFPSLGLLAVSLFGVLAASVPTQSNMVSQTGNFTIHQVRNPSFTRSGVRDMVKTYSKYLKYPPKGIANIRTSGRTPAMPQPYGTEYLCPVSIGTPPQVVQLDFDTGSADTWVSGPDMGKITGQTPYDPDLSSTSQHTNMNWEIEYADLSSAGGIVYYDVVDIGGVSYPHQAVEVAVKESDAFTSQTASSGYLGLSFGSLNSVSPNKQKTFFENVKGQLDAPLFAANLRHGAAGSYDFGVINPSAYKGNIIYTAVDPSEGFWNITASGYNIGPTTDPTRATEPITGVIDTGATLLYLPSDIIGDYYRQIAGAKSQLWFWTVPCNGPLPSFSLMIEGTPIEIPGDYLRWEPYDVLGDCVGGMQSSDDIGFAVFGNMAIEAAYVVWEDGASGPRVGWAAKDLSYSLTLDKFPFPPPLPQALLGPRHELCAQCRPTQLCGWLFSRLSAARLSAPRPSICLRCTFTRAPLRFLSSVPPPNKPGDSTSPSHSQDATTASPSPLDPSREDLTAPRPEFELPSHAEDRRTHLSVRLSTMMDNFQTRLLNATQTINDLTGYSAIEAIKAQNTTLEADLASAQTRLRAARQSYKALTAHRASTQREVTTLLARKDTWSPPDLERFTTLYRLDHELEAQVAAASAELTEAETEDSRLSAELNAGILKRYHEEQIWSDRIRRQSTWGTWGLMGVNILLFLVLQFVAEPWRRARLVKHIAEGEKSVIEDVRKELGAVRAALEASALRAQPEVAVAPPPAVPEEAEGEAVGPAQTVSAVQAGIPSRPWKETLTDPVLLEAAVRDLYSERRIDVRMRDISVIALEGAAAGASVVAALAFMLLRSSRS</sequence>
<proteinExistence type="inferred from homology"/>
<evidence type="ECO:0000256" key="17">
    <source>
        <dbReference type="RuleBase" id="RU000454"/>
    </source>
</evidence>
<dbReference type="Pfam" id="PF05546">
    <property type="entry name" value="She9_MDM33"/>
    <property type="match status" value="1"/>
</dbReference>
<dbReference type="GO" id="GO:0006508">
    <property type="term" value="P:proteolysis"/>
    <property type="evidence" value="ECO:0007669"/>
    <property type="project" value="UniProtKB-KW"/>
</dbReference>
<dbReference type="GO" id="GO:0005743">
    <property type="term" value="C:mitochondrial inner membrane"/>
    <property type="evidence" value="ECO:0007669"/>
    <property type="project" value="UniProtKB-SubCell"/>
</dbReference>
<dbReference type="Gene3D" id="2.40.70.10">
    <property type="entry name" value="Acid Proteases"/>
    <property type="match status" value="2"/>
</dbReference>
<feature type="compositionally biased region" description="Basic and acidic residues" evidence="19">
    <location>
        <begin position="503"/>
        <end position="523"/>
    </location>
</feature>